<keyword evidence="2" id="KW-0812">Transmembrane</keyword>
<reference evidence="3 4" key="1">
    <citation type="submission" date="2019-01" db="EMBL/GenBank/DDBJ databases">
        <title>Intercellular communication is required for trap formation in the nematode-trapping fungus Duddingtonia flagrans.</title>
        <authorList>
            <person name="Youssar L."/>
            <person name="Wernet V."/>
            <person name="Hensel N."/>
            <person name="Hildebrandt H.-G."/>
            <person name="Fischer R."/>
        </authorList>
    </citation>
    <scope>NUCLEOTIDE SEQUENCE [LARGE SCALE GENOMIC DNA]</scope>
    <source>
        <strain evidence="3 4">CBS H-5679</strain>
    </source>
</reference>
<protein>
    <submittedName>
        <fullName evidence="3">Uncharacterized protein</fullName>
    </submittedName>
</protein>
<comment type="caution">
    <text evidence="3">The sequence shown here is derived from an EMBL/GenBank/DDBJ whole genome shotgun (WGS) entry which is preliminary data.</text>
</comment>
<organism evidence="3 4">
    <name type="scientific">Arthrobotrys flagrans</name>
    <name type="common">Nematode-trapping fungus</name>
    <name type="synonym">Trichothecium flagrans</name>
    <dbReference type="NCBI Taxonomy" id="97331"/>
    <lineage>
        <taxon>Eukaryota</taxon>
        <taxon>Fungi</taxon>
        <taxon>Dikarya</taxon>
        <taxon>Ascomycota</taxon>
        <taxon>Pezizomycotina</taxon>
        <taxon>Orbiliomycetes</taxon>
        <taxon>Orbiliales</taxon>
        <taxon>Orbiliaceae</taxon>
        <taxon>Arthrobotrys</taxon>
    </lineage>
</organism>
<proteinExistence type="predicted"/>
<sequence>MSTQKRVLVPASPENILRTHVGVILITLCTVAALLGTLGVMYGYVKFRRAKRSKLEKKLEHEGMNDSIIHLARIKTDEKTASRRSKSWEKIFPRRPTSFGNDYGMIGFENCGTSYMESIIRGVLPGDVVLPENGASTARNIRNTSAVLTPPMTPDKCKIPVIQHWNQIVPEYPRLPGPLAIGNTSLLEVPIPPPLAISKEGKELPSSPITRGRRMQRWEEVDRPLFGAVKRASMRRRARSKNGVWDTPRSKSQLGIGSSSLRRFRELEARRSARARKEKYRKRRIYG</sequence>
<keyword evidence="2" id="KW-1133">Transmembrane helix</keyword>
<evidence type="ECO:0000256" key="2">
    <source>
        <dbReference type="SAM" id="Phobius"/>
    </source>
</evidence>
<gene>
    <name evidence="3" type="ORF">DFL_003165</name>
</gene>
<keyword evidence="2" id="KW-0472">Membrane</keyword>
<dbReference type="AlphaFoldDB" id="A0A437A1A8"/>
<feature type="region of interest" description="Disordered" evidence="1">
    <location>
        <begin position="236"/>
        <end position="258"/>
    </location>
</feature>
<dbReference type="RefSeq" id="XP_067490370.1">
    <property type="nucleotide sequence ID" value="XM_067632063.1"/>
</dbReference>
<name>A0A437A1A8_ARTFL</name>
<dbReference type="OrthoDB" id="5430085at2759"/>
<dbReference type="VEuPathDB" id="FungiDB:DFL_003165"/>
<evidence type="ECO:0000313" key="3">
    <source>
        <dbReference type="EMBL" id="RVD84826.1"/>
    </source>
</evidence>
<keyword evidence="4" id="KW-1185">Reference proteome</keyword>
<dbReference type="GeneID" id="93585476"/>
<feature type="transmembrane region" description="Helical" evidence="2">
    <location>
        <begin position="20"/>
        <end position="45"/>
    </location>
</feature>
<accession>A0A437A1A8</accession>
<dbReference type="Proteomes" id="UP000283090">
    <property type="component" value="Unassembled WGS sequence"/>
</dbReference>
<evidence type="ECO:0000256" key="1">
    <source>
        <dbReference type="SAM" id="MobiDB-lite"/>
    </source>
</evidence>
<dbReference type="EMBL" id="SAEB01000006">
    <property type="protein sequence ID" value="RVD84826.1"/>
    <property type="molecule type" value="Genomic_DNA"/>
</dbReference>
<evidence type="ECO:0000313" key="4">
    <source>
        <dbReference type="Proteomes" id="UP000283090"/>
    </source>
</evidence>